<accession>A0ABW0T5D5</accession>
<dbReference type="Gene3D" id="3.50.50.60">
    <property type="entry name" value="FAD/NAD(P)-binding domain"/>
    <property type="match status" value="1"/>
</dbReference>
<dbReference type="PRINTS" id="PR00420">
    <property type="entry name" value="RNGMNOXGNASE"/>
</dbReference>
<evidence type="ECO:0000256" key="2">
    <source>
        <dbReference type="ARBA" id="ARBA00022630"/>
    </source>
</evidence>
<dbReference type="InterPro" id="IPR050641">
    <property type="entry name" value="RIFMO-like"/>
</dbReference>
<dbReference type="SUPFAM" id="SSF51905">
    <property type="entry name" value="FAD/NAD(P)-binding domain"/>
    <property type="match status" value="1"/>
</dbReference>
<keyword evidence="6" id="KW-1185">Reference proteome</keyword>
<proteinExistence type="predicted"/>
<dbReference type="Pfam" id="PF01494">
    <property type="entry name" value="FAD_binding_3"/>
    <property type="match status" value="1"/>
</dbReference>
<comment type="caution">
    <text evidence="5">The sequence shown here is derived from an EMBL/GenBank/DDBJ whole genome shotgun (WGS) entry which is preliminary data.</text>
</comment>
<keyword evidence="5" id="KW-0560">Oxidoreductase</keyword>
<dbReference type="RefSeq" id="WP_246637784.1">
    <property type="nucleotide sequence ID" value="NZ_CP078143.1"/>
</dbReference>
<dbReference type="GO" id="GO:0004497">
    <property type="term" value="F:monooxygenase activity"/>
    <property type="evidence" value="ECO:0007669"/>
    <property type="project" value="UniProtKB-KW"/>
</dbReference>
<dbReference type="Proteomes" id="UP001596107">
    <property type="component" value="Unassembled WGS sequence"/>
</dbReference>
<dbReference type="NCBIfam" id="NF004780">
    <property type="entry name" value="PRK06126.1"/>
    <property type="match status" value="1"/>
</dbReference>
<dbReference type="Gene3D" id="3.30.9.10">
    <property type="entry name" value="D-Amino Acid Oxidase, subunit A, domain 2"/>
    <property type="match status" value="1"/>
</dbReference>
<evidence type="ECO:0000313" key="5">
    <source>
        <dbReference type="EMBL" id="MFC5584198.1"/>
    </source>
</evidence>
<dbReference type="PANTHER" id="PTHR43004">
    <property type="entry name" value="TRK SYSTEM POTASSIUM UPTAKE PROTEIN"/>
    <property type="match status" value="1"/>
</dbReference>
<organism evidence="5 6">
    <name type="scientific">Nitratireductor kimnyeongensis</name>
    <dbReference type="NCBI Taxonomy" id="430679"/>
    <lineage>
        <taxon>Bacteria</taxon>
        <taxon>Pseudomonadati</taxon>
        <taxon>Pseudomonadota</taxon>
        <taxon>Alphaproteobacteria</taxon>
        <taxon>Hyphomicrobiales</taxon>
        <taxon>Phyllobacteriaceae</taxon>
        <taxon>Nitratireductor</taxon>
    </lineage>
</organism>
<gene>
    <name evidence="5" type="ORF">ACFPOD_03670</name>
</gene>
<sequence length="546" mass="60518">MKTEVLIVGAGPVGLTLAIDLGQQGIDCILIEKKAAPEFLPKMERCNARTMEIYRRLGISDQIRKAGLDGDVPMDVFVITNMTEPPLLRLEYDSVNKAMAEIKASEDTSQPAEPYQLVSQYTLEPLLKSVAETLPSVKVLYGTAFESFVQDQSGVTTTVLASDGTRSTIHSSYMAGCDGGSSQVRKALDISLRGEGNILKLRQALYRCDELFDRIPLSEGPGHGRHYHVADDQASFLIMQDSTRHWTLHAVVEDDAAMARQFEKIVGEPVNYEMLYVGEWKQNLLLADRYGEGRVFLAGDAAHLVIPTGGLGMNTGVGDAIDLSWKLAATLRGWGGPRLLESYEIERRQIGDRNIGASRYASQGRRKWRAQWAPGFNDETPEGAALRRNLANIADIEQRKTNEMIGAELGYRYVDSPLIWDEPGGPEHLFRTYEASAWTGTRLPHIWVQPDVSVNDLIGRTYAVIRMGSGTDAVDAIVDAFRQIGAPITVIDLPDERYRKLYGNSYFLVRPDLHIAWRSDALPSDPTKLAALATGYSVDRMARFHA</sequence>
<dbReference type="InterPro" id="IPR036188">
    <property type="entry name" value="FAD/NAD-bd_sf"/>
</dbReference>
<comment type="cofactor">
    <cofactor evidence="1">
        <name>FAD</name>
        <dbReference type="ChEBI" id="CHEBI:57692"/>
    </cofactor>
</comment>
<name>A0ABW0T5D5_9HYPH</name>
<evidence type="ECO:0000256" key="3">
    <source>
        <dbReference type="ARBA" id="ARBA00022827"/>
    </source>
</evidence>
<dbReference type="Pfam" id="PF21274">
    <property type="entry name" value="Rng_hyd_C"/>
    <property type="match status" value="1"/>
</dbReference>
<dbReference type="EMBL" id="JBHSNB010000001">
    <property type="protein sequence ID" value="MFC5584198.1"/>
    <property type="molecule type" value="Genomic_DNA"/>
</dbReference>
<reference evidence="6" key="1">
    <citation type="journal article" date="2019" name="Int. J. Syst. Evol. Microbiol.">
        <title>The Global Catalogue of Microorganisms (GCM) 10K type strain sequencing project: providing services to taxonomists for standard genome sequencing and annotation.</title>
        <authorList>
            <consortium name="The Broad Institute Genomics Platform"/>
            <consortium name="The Broad Institute Genome Sequencing Center for Infectious Disease"/>
            <person name="Wu L."/>
            <person name="Ma J."/>
        </authorList>
    </citation>
    <scope>NUCLEOTIDE SEQUENCE [LARGE SCALE GENOMIC DNA]</scope>
    <source>
        <strain evidence="6">JCM 3366</strain>
    </source>
</reference>
<evidence type="ECO:0000313" key="6">
    <source>
        <dbReference type="Proteomes" id="UP001596107"/>
    </source>
</evidence>
<feature type="domain" description="FAD-binding" evidence="4">
    <location>
        <begin position="2"/>
        <end position="354"/>
    </location>
</feature>
<keyword evidence="2" id="KW-0285">Flavoprotein</keyword>
<keyword evidence="5" id="KW-0503">Monooxygenase</keyword>
<evidence type="ECO:0000256" key="1">
    <source>
        <dbReference type="ARBA" id="ARBA00001974"/>
    </source>
</evidence>
<dbReference type="PANTHER" id="PTHR43004:SF19">
    <property type="entry name" value="BINDING MONOOXYGENASE, PUTATIVE (JCVI)-RELATED"/>
    <property type="match status" value="1"/>
</dbReference>
<protein>
    <submittedName>
        <fullName evidence="5">FAD-dependent monooxygenase</fullName>
    </submittedName>
</protein>
<dbReference type="Gene3D" id="3.40.30.120">
    <property type="match status" value="1"/>
</dbReference>
<dbReference type="InterPro" id="IPR002938">
    <property type="entry name" value="FAD-bd"/>
</dbReference>
<keyword evidence="3" id="KW-0274">FAD</keyword>
<evidence type="ECO:0000259" key="4">
    <source>
        <dbReference type="Pfam" id="PF01494"/>
    </source>
</evidence>